<proteinExistence type="predicted"/>
<sequence>MRVFEFQPKYRRCKHHLIHALGVALYKAGITTGTYYPNPLGSGILHVVAADDDNIIKAVVVVKPGIRSRASIPVEYLSLGDNVKAFALTSFDDIDSLVKEISEIIKPGEKN</sequence>
<evidence type="ECO:0000313" key="2">
    <source>
        <dbReference type="Proteomes" id="UP000594030"/>
    </source>
</evidence>
<keyword evidence="2" id="KW-1185">Reference proteome</keyword>
<dbReference type="EMBL" id="MT774385">
    <property type="protein sequence ID" value="QOR58940.1"/>
    <property type="molecule type" value="Genomic_DNA"/>
</dbReference>
<protein>
    <submittedName>
        <fullName evidence="1">Uncharacterized protein</fullName>
    </submittedName>
</protein>
<accession>A0A7M1S0W9</accession>
<organism evidence="1 2">
    <name type="scientific">uncultured phage cr108_1</name>
    <dbReference type="NCBI Taxonomy" id="2772069"/>
    <lineage>
        <taxon>Viruses</taxon>
        <taxon>Duplodnaviria</taxon>
        <taxon>Heunggongvirae</taxon>
        <taxon>Uroviricota</taxon>
        <taxon>Caudoviricetes</taxon>
        <taxon>Crassvirales</taxon>
        <taxon>Steigviridae</taxon>
        <taxon>Asinivirinae</taxon>
        <taxon>Pipoluvirus</taxon>
        <taxon>Pipoluvirus rarus</taxon>
    </lineage>
</organism>
<dbReference type="GeneID" id="65129418"/>
<name>A0A7M1S0W9_9CAUD</name>
<dbReference type="Proteomes" id="UP000594030">
    <property type="component" value="Segment"/>
</dbReference>
<reference evidence="1 2" key="1">
    <citation type="submission" date="2020-07" db="EMBL/GenBank/DDBJ databases">
        <title>Taxonomic proposal: Crassvirales, a new order of highly abundant and diverse bacterial viruses.</title>
        <authorList>
            <person name="Shkoporov A.N."/>
            <person name="Stockdale S.R."/>
            <person name="Guerin E."/>
            <person name="Ross R.P."/>
            <person name="Hill C."/>
        </authorList>
    </citation>
    <scope>NUCLEOTIDE SEQUENCE [LARGE SCALE GENOMIC DNA]</scope>
</reference>
<evidence type="ECO:0000313" key="1">
    <source>
        <dbReference type="EMBL" id="QOR58940.1"/>
    </source>
</evidence>
<dbReference type="RefSeq" id="YP_010111098.1">
    <property type="nucleotide sequence ID" value="NC_055878.1"/>
</dbReference>
<dbReference type="KEGG" id="vg:65129418"/>